<comment type="similarity">
    <text evidence="1 7">Belongs to the acylphosphatase family.</text>
</comment>
<dbReference type="PROSITE" id="PS00150">
    <property type="entry name" value="ACYLPHOSPHATASE_1"/>
    <property type="match status" value="1"/>
</dbReference>
<feature type="active site" evidence="5">
    <location>
        <position position="23"/>
    </location>
</feature>
<dbReference type="GO" id="GO:0003998">
    <property type="term" value="F:acylphosphatase activity"/>
    <property type="evidence" value="ECO:0007669"/>
    <property type="project" value="UniProtKB-EC"/>
</dbReference>
<dbReference type="PANTHER" id="PTHR47268:SF4">
    <property type="entry name" value="ACYLPHOSPHATASE"/>
    <property type="match status" value="1"/>
</dbReference>
<evidence type="ECO:0000313" key="9">
    <source>
        <dbReference type="EMBL" id="HGS21972.1"/>
    </source>
</evidence>
<name>A0A7C4KHU4_9CHLR</name>
<dbReference type="PROSITE" id="PS00151">
    <property type="entry name" value="ACYLPHOSPHATASE_2"/>
    <property type="match status" value="1"/>
</dbReference>
<dbReference type="AlphaFoldDB" id="A0A7C4KHU4"/>
<dbReference type="EMBL" id="DSYK01000436">
    <property type="protein sequence ID" value="HGS21972.1"/>
    <property type="molecule type" value="Genomic_DNA"/>
</dbReference>
<sequence>MNPEIKARLHLWIDGHVQGVGFRAFVLDRAQRRQLTGWVRNTYQGQVEVLAEGSRDQLDGFLDEVRRGPRSAFVTECKVEWENATGEFSRFEVRPTA</sequence>
<keyword evidence="5 6" id="KW-0378">Hydrolase</keyword>
<evidence type="ECO:0000256" key="3">
    <source>
        <dbReference type="ARBA" id="ARBA00015991"/>
    </source>
</evidence>
<dbReference type="PANTHER" id="PTHR47268">
    <property type="entry name" value="ACYLPHOSPHATASE"/>
    <property type="match status" value="1"/>
</dbReference>
<evidence type="ECO:0000256" key="6">
    <source>
        <dbReference type="RuleBase" id="RU000553"/>
    </source>
</evidence>
<dbReference type="SUPFAM" id="SSF54975">
    <property type="entry name" value="Acylphosphatase/BLUF domain-like"/>
    <property type="match status" value="1"/>
</dbReference>
<comment type="catalytic activity">
    <reaction evidence="4 5 6">
        <text>an acyl phosphate + H2O = a carboxylate + phosphate + H(+)</text>
        <dbReference type="Rhea" id="RHEA:14965"/>
        <dbReference type="ChEBI" id="CHEBI:15377"/>
        <dbReference type="ChEBI" id="CHEBI:15378"/>
        <dbReference type="ChEBI" id="CHEBI:29067"/>
        <dbReference type="ChEBI" id="CHEBI:43474"/>
        <dbReference type="ChEBI" id="CHEBI:59918"/>
        <dbReference type="EC" id="3.6.1.7"/>
    </reaction>
</comment>
<dbReference type="InterPro" id="IPR020456">
    <property type="entry name" value="Acylphosphatase"/>
</dbReference>
<dbReference type="Gene3D" id="3.30.70.100">
    <property type="match status" value="1"/>
</dbReference>
<protein>
    <recommendedName>
        <fullName evidence="3 5">Acylphosphatase</fullName>
        <ecNumber evidence="2 5">3.6.1.7</ecNumber>
    </recommendedName>
</protein>
<evidence type="ECO:0000256" key="2">
    <source>
        <dbReference type="ARBA" id="ARBA00012150"/>
    </source>
</evidence>
<feature type="active site" evidence="5">
    <location>
        <position position="41"/>
    </location>
</feature>
<evidence type="ECO:0000256" key="5">
    <source>
        <dbReference type="PROSITE-ProRule" id="PRU00520"/>
    </source>
</evidence>
<gene>
    <name evidence="9" type="ORF">ENT37_08895</name>
</gene>
<dbReference type="PROSITE" id="PS51160">
    <property type="entry name" value="ACYLPHOSPHATASE_3"/>
    <property type="match status" value="1"/>
</dbReference>
<proteinExistence type="inferred from homology"/>
<accession>A0A7C4KHU4</accession>
<dbReference type="InterPro" id="IPR001792">
    <property type="entry name" value="Acylphosphatase-like_dom"/>
</dbReference>
<evidence type="ECO:0000259" key="8">
    <source>
        <dbReference type="PROSITE" id="PS51160"/>
    </source>
</evidence>
<dbReference type="EC" id="3.6.1.7" evidence="2 5"/>
<evidence type="ECO:0000256" key="7">
    <source>
        <dbReference type="RuleBase" id="RU004168"/>
    </source>
</evidence>
<organism evidence="9">
    <name type="scientific">Anaerolinea thermolimosa</name>
    <dbReference type="NCBI Taxonomy" id="229919"/>
    <lineage>
        <taxon>Bacteria</taxon>
        <taxon>Bacillati</taxon>
        <taxon>Chloroflexota</taxon>
        <taxon>Anaerolineae</taxon>
        <taxon>Anaerolineales</taxon>
        <taxon>Anaerolineaceae</taxon>
        <taxon>Anaerolinea</taxon>
    </lineage>
</organism>
<dbReference type="Pfam" id="PF00708">
    <property type="entry name" value="Acylphosphatase"/>
    <property type="match status" value="1"/>
</dbReference>
<comment type="caution">
    <text evidence="9">The sequence shown here is derived from an EMBL/GenBank/DDBJ whole genome shotgun (WGS) entry which is preliminary data.</text>
</comment>
<dbReference type="InterPro" id="IPR017968">
    <property type="entry name" value="Acylphosphatase_CS"/>
</dbReference>
<evidence type="ECO:0000256" key="4">
    <source>
        <dbReference type="ARBA" id="ARBA00047645"/>
    </source>
</evidence>
<dbReference type="InterPro" id="IPR036046">
    <property type="entry name" value="Acylphosphatase-like_dom_sf"/>
</dbReference>
<reference evidence="9" key="1">
    <citation type="journal article" date="2020" name="mSystems">
        <title>Genome- and Community-Level Interaction Insights into Carbon Utilization and Element Cycling Functions of Hydrothermarchaeota in Hydrothermal Sediment.</title>
        <authorList>
            <person name="Zhou Z."/>
            <person name="Liu Y."/>
            <person name="Xu W."/>
            <person name="Pan J."/>
            <person name="Luo Z.H."/>
            <person name="Li M."/>
        </authorList>
    </citation>
    <scope>NUCLEOTIDE SEQUENCE [LARGE SCALE GENOMIC DNA]</scope>
    <source>
        <strain evidence="9">SpSt-573</strain>
    </source>
</reference>
<feature type="domain" description="Acylphosphatase-like" evidence="8">
    <location>
        <begin position="8"/>
        <end position="95"/>
    </location>
</feature>
<evidence type="ECO:0000256" key="1">
    <source>
        <dbReference type="ARBA" id="ARBA00005614"/>
    </source>
</evidence>